<organism evidence="2 3">
    <name type="scientific">Viridibacillus arenosi FSL R5-213</name>
    <dbReference type="NCBI Taxonomy" id="1227360"/>
    <lineage>
        <taxon>Bacteria</taxon>
        <taxon>Bacillati</taxon>
        <taxon>Bacillota</taxon>
        <taxon>Bacilli</taxon>
        <taxon>Bacillales</taxon>
        <taxon>Caryophanaceae</taxon>
        <taxon>Viridibacillus</taxon>
    </lineage>
</organism>
<name>W4EMS1_9BACL</name>
<reference evidence="2 3" key="1">
    <citation type="journal article" date="2014" name="BMC Genomics">
        <title>Genomic comparison of sporeforming bacilli isolated from milk.</title>
        <authorList>
            <person name="Moreno Switt A.I."/>
            <person name="Andrus A.D."/>
            <person name="Ranieri M.L."/>
            <person name="Orsi R.H."/>
            <person name="Ivy R."/>
            <person name="den Bakker H.C."/>
            <person name="Martin N.H."/>
            <person name="Wiedmann M."/>
            <person name="Boor K.J."/>
        </authorList>
    </citation>
    <scope>NUCLEOTIDE SEQUENCE [LARGE SCALE GENOMIC DNA]</scope>
    <source>
        <strain evidence="2 3">FSL R5-213</strain>
    </source>
</reference>
<proteinExistence type="predicted"/>
<dbReference type="EMBL" id="ASQA01000037">
    <property type="protein sequence ID" value="ETT81534.1"/>
    <property type="molecule type" value="Genomic_DNA"/>
</dbReference>
<feature type="transmembrane region" description="Helical" evidence="1">
    <location>
        <begin position="42"/>
        <end position="65"/>
    </location>
</feature>
<gene>
    <name evidence="2" type="ORF">C176_18777</name>
</gene>
<accession>W4EMS1</accession>
<evidence type="ECO:0000313" key="2">
    <source>
        <dbReference type="EMBL" id="ETT81534.1"/>
    </source>
</evidence>
<keyword evidence="1" id="KW-1133">Transmembrane helix</keyword>
<keyword evidence="3" id="KW-1185">Reference proteome</keyword>
<protein>
    <recommendedName>
        <fullName evidence="4">ABC3 transporter permease protein domain-containing protein</fullName>
    </recommendedName>
</protein>
<evidence type="ECO:0008006" key="4">
    <source>
        <dbReference type="Google" id="ProtNLM"/>
    </source>
</evidence>
<comment type="caution">
    <text evidence="2">The sequence shown here is derived from an EMBL/GenBank/DDBJ whole genome shotgun (WGS) entry which is preliminary data.</text>
</comment>
<evidence type="ECO:0000313" key="3">
    <source>
        <dbReference type="Proteomes" id="UP000019062"/>
    </source>
</evidence>
<keyword evidence="1" id="KW-0472">Membrane</keyword>
<evidence type="ECO:0000256" key="1">
    <source>
        <dbReference type="SAM" id="Phobius"/>
    </source>
</evidence>
<dbReference type="Proteomes" id="UP000019062">
    <property type="component" value="Unassembled WGS sequence"/>
</dbReference>
<keyword evidence="1" id="KW-0812">Transmembrane</keyword>
<dbReference type="AlphaFoldDB" id="W4EMS1"/>
<sequence>MGIVILSAFGVLFGVFVGVKLLPLVLENILSQYGLIKLPLVVNWGMSTVVACLSIVAAGLGCWLSTRVISKTSPRILIVE</sequence>